<organism evidence="1">
    <name type="scientific">Chloropicon laureae</name>
    <dbReference type="NCBI Taxonomy" id="464258"/>
    <lineage>
        <taxon>Eukaryota</taxon>
        <taxon>Viridiplantae</taxon>
        <taxon>Chlorophyta</taxon>
        <taxon>Chloropicophyceae</taxon>
        <taxon>Chloropicales</taxon>
        <taxon>Chloropicaceae</taxon>
        <taxon>Chloropicon</taxon>
    </lineage>
</organism>
<name>A0A7S2Z8T1_9CHLO</name>
<dbReference type="AlphaFoldDB" id="A0A7S2Z8T1"/>
<accession>A0A7S2Z8T1</accession>
<dbReference type="EMBL" id="HBHU01012661">
    <property type="protein sequence ID" value="CAE0026979.1"/>
    <property type="molecule type" value="Transcribed_RNA"/>
</dbReference>
<protein>
    <submittedName>
        <fullName evidence="1">Uncharacterized protein</fullName>
    </submittedName>
</protein>
<sequence length="204" mass="23007">MVNVSKVPEDIFMVIRVVTLIRGMLAAFACDLSCSLVWEPFARRALAKYNVACPVPEGMVASNNPVHGGGARPPLTRRMSGIFRDMRRVAHWMQTKGLPHNRQALTPMAVHGVTSIKRLAELALNRDPILDSALARFTAGDQERAKALATEEFKEQVWQEWREQAQRKERELEQEAPLMGTISEGRPVAAVKKKSRIARWLRIK</sequence>
<gene>
    <name evidence="1" type="ORF">CLAU1311_LOCUS8248</name>
</gene>
<reference evidence="1" key="1">
    <citation type="submission" date="2021-01" db="EMBL/GenBank/DDBJ databases">
        <authorList>
            <person name="Corre E."/>
            <person name="Pelletier E."/>
            <person name="Niang G."/>
            <person name="Scheremetjew M."/>
            <person name="Finn R."/>
            <person name="Kale V."/>
            <person name="Holt S."/>
            <person name="Cochrane G."/>
            <person name="Meng A."/>
            <person name="Brown T."/>
            <person name="Cohen L."/>
        </authorList>
    </citation>
    <scope>NUCLEOTIDE SEQUENCE</scope>
    <source>
        <strain evidence="1">RCC856</strain>
    </source>
</reference>
<proteinExistence type="predicted"/>
<evidence type="ECO:0000313" key="1">
    <source>
        <dbReference type="EMBL" id="CAE0026979.1"/>
    </source>
</evidence>